<protein>
    <recommendedName>
        <fullName evidence="3">XRE family transcriptional regulator</fullName>
    </recommendedName>
</protein>
<accession>A0ABU5ZWU4</accession>
<keyword evidence="2" id="KW-1185">Reference proteome</keyword>
<organism evidence="1 2">
    <name type="scientific">Aquimarina gracilis</name>
    <dbReference type="NCBI Taxonomy" id="874422"/>
    <lineage>
        <taxon>Bacteria</taxon>
        <taxon>Pseudomonadati</taxon>
        <taxon>Bacteroidota</taxon>
        <taxon>Flavobacteriia</taxon>
        <taxon>Flavobacteriales</taxon>
        <taxon>Flavobacteriaceae</taxon>
        <taxon>Aquimarina</taxon>
    </lineage>
</organism>
<gene>
    <name evidence="1" type="ORF">U6A24_12740</name>
</gene>
<dbReference type="RefSeq" id="WP_324180361.1">
    <property type="nucleotide sequence ID" value="NZ_BAABAW010000024.1"/>
</dbReference>
<dbReference type="Gene3D" id="1.10.260.40">
    <property type="entry name" value="lambda repressor-like DNA-binding domains"/>
    <property type="match status" value="1"/>
</dbReference>
<proteinExistence type="predicted"/>
<evidence type="ECO:0000313" key="2">
    <source>
        <dbReference type="Proteomes" id="UP001327027"/>
    </source>
</evidence>
<dbReference type="EMBL" id="JAYKLX010000005">
    <property type="protein sequence ID" value="MEB3346337.1"/>
    <property type="molecule type" value="Genomic_DNA"/>
</dbReference>
<dbReference type="Proteomes" id="UP001327027">
    <property type="component" value="Unassembled WGS sequence"/>
</dbReference>
<comment type="caution">
    <text evidence="1">The sequence shown here is derived from an EMBL/GenBank/DDBJ whole genome shotgun (WGS) entry which is preliminary data.</text>
</comment>
<evidence type="ECO:0000313" key="1">
    <source>
        <dbReference type="EMBL" id="MEB3346337.1"/>
    </source>
</evidence>
<evidence type="ECO:0008006" key="3">
    <source>
        <dbReference type="Google" id="ProtNLM"/>
    </source>
</evidence>
<sequence>MNTVNSRIDTIVSELKLSNQEFGDSIGVTEATIRNLRRKGNVSDIYVEVISLKYNYSKNWIKSGEGEKKLNSQKEVLLSIPKLSEECIKNWDKLLEDPLFKAKLENEATKVAYEITPRIIEQFRQEWEKSNVR</sequence>
<reference evidence="1 2" key="1">
    <citation type="journal article" date="2013" name="Int. J. Syst. Evol. Microbiol.">
        <title>Aquimarina gracilis sp. nov., isolated from the gut microflora of a mussel, Mytilus coruscus, and emended description of Aquimarina spongiae.</title>
        <authorList>
            <person name="Park S.C."/>
            <person name="Choe H.N."/>
            <person name="Baik K.S."/>
            <person name="Seong C.N."/>
        </authorList>
    </citation>
    <scope>NUCLEOTIDE SEQUENCE [LARGE SCALE GENOMIC DNA]</scope>
    <source>
        <strain evidence="1 2">PSC32</strain>
    </source>
</reference>
<dbReference type="InterPro" id="IPR010982">
    <property type="entry name" value="Lambda_DNA-bd_dom_sf"/>
</dbReference>
<name>A0ABU5ZWU4_9FLAO</name>